<name>A0ABT6FFT3_9BACT</name>
<evidence type="ECO:0000313" key="1">
    <source>
        <dbReference type="EMBL" id="MDG3006435.1"/>
    </source>
</evidence>
<accession>A0ABT6FFT3</accession>
<reference evidence="1 2" key="1">
    <citation type="submission" date="2023-03" db="EMBL/GenBank/DDBJ databases">
        <title>Paludisphaera mucosa sp. nov. a novel planctomycete from northern fen.</title>
        <authorList>
            <person name="Ivanova A."/>
        </authorList>
    </citation>
    <scope>NUCLEOTIDE SEQUENCE [LARGE SCALE GENOMIC DNA]</scope>
    <source>
        <strain evidence="1 2">Pla2</strain>
    </source>
</reference>
<protein>
    <submittedName>
        <fullName evidence="1">Uncharacterized protein</fullName>
    </submittedName>
</protein>
<dbReference type="EMBL" id="JARRAG010000002">
    <property type="protein sequence ID" value="MDG3006435.1"/>
    <property type="molecule type" value="Genomic_DNA"/>
</dbReference>
<gene>
    <name evidence="1" type="ORF">PZE19_21905</name>
</gene>
<dbReference type="RefSeq" id="WP_277862732.1">
    <property type="nucleotide sequence ID" value="NZ_JARRAG010000002.1"/>
</dbReference>
<sequence length="137" mass="14914">MIENKAYALAIVLDASLLQVPECGGYAVGVTRADGSYVVFRDTHGAIYADEDACLEDPSGGVRSEWPPWGSGESWAVGFATLIGGQAHDRGGEWEVLYQRGDSRFSVIGADKAELYQSRGHYAACGEPEYYGWDWNV</sequence>
<evidence type="ECO:0000313" key="2">
    <source>
        <dbReference type="Proteomes" id="UP001216907"/>
    </source>
</evidence>
<organism evidence="1 2">
    <name type="scientific">Paludisphaera mucosa</name>
    <dbReference type="NCBI Taxonomy" id="3030827"/>
    <lineage>
        <taxon>Bacteria</taxon>
        <taxon>Pseudomonadati</taxon>
        <taxon>Planctomycetota</taxon>
        <taxon>Planctomycetia</taxon>
        <taxon>Isosphaerales</taxon>
        <taxon>Isosphaeraceae</taxon>
        <taxon>Paludisphaera</taxon>
    </lineage>
</organism>
<keyword evidence="2" id="KW-1185">Reference proteome</keyword>
<proteinExistence type="predicted"/>
<comment type="caution">
    <text evidence="1">The sequence shown here is derived from an EMBL/GenBank/DDBJ whole genome shotgun (WGS) entry which is preliminary data.</text>
</comment>
<dbReference type="Proteomes" id="UP001216907">
    <property type="component" value="Unassembled WGS sequence"/>
</dbReference>